<dbReference type="GO" id="GO:0008270">
    <property type="term" value="F:zinc ion binding"/>
    <property type="evidence" value="ECO:0007669"/>
    <property type="project" value="UniProtKB-UniRule"/>
</dbReference>
<feature type="repeat" description="CXXCXGXG motif" evidence="13">
    <location>
        <begin position="161"/>
        <end position="168"/>
    </location>
</feature>
<dbReference type="PROSITE" id="PS50076">
    <property type="entry name" value="DNAJ_2"/>
    <property type="match status" value="1"/>
</dbReference>
<dbReference type="EMBL" id="JAIWJX010000002">
    <property type="protein sequence ID" value="MCK6257766.1"/>
    <property type="molecule type" value="Genomic_DNA"/>
</dbReference>
<dbReference type="NCBIfam" id="NF010869">
    <property type="entry name" value="PRK14276.1"/>
    <property type="match status" value="1"/>
</dbReference>
<keyword evidence="5 13" id="KW-0479">Metal-binding</keyword>
<dbReference type="NCBIfam" id="NF010873">
    <property type="entry name" value="PRK14280.1"/>
    <property type="match status" value="1"/>
</dbReference>
<keyword evidence="6 13" id="KW-0677">Repeat</keyword>
<dbReference type="Gene3D" id="2.60.260.20">
    <property type="entry name" value="Urease metallochaperone UreE, N-terminal domain"/>
    <property type="match status" value="2"/>
</dbReference>
<feature type="repeat" description="CXXCXGXG motif" evidence="13">
    <location>
        <begin position="201"/>
        <end position="208"/>
    </location>
</feature>
<proteinExistence type="inferred from homology"/>
<comment type="similarity">
    <text evidence="11 13">Belongs to the DnaJ family.</text>
</comment>
<dbReference type="GO" id="GO:0006260">
    <property type="term" value="P:DNA replication"/>
    <property type="evidence" value="ECO:0007669"/>
    <property type="project" value="UniProtKB-KW"/>
</dbReference>
<feature type="binding site" evidence="13">
    <location>
        <position position="187"/>
    </location>
    <ligand>
        <name>Zn(2+)</name>
        <dbReference type="ChEBI" id="CHEBI:29105"/>
        <label>2</label>
    </ligand>
</feature>
<feature type="binding site" evidence="13">
    <location>
        <position position="201"/>
    </location>
    <ligand>
        <name>Zn(2+)</name>
        <dbReference type="ChEBI" id="CHEBI:29105"/>
        <label>1</label>
    </ligand>
</feature>
<feature type="binding site" evidence="13">
    <location>
        <position position="161"/>
    </location>
    <ligand>
        <name>Zn(2+)</name>
        <dbReference type="ChEBI" id="CHEBI:29105"/>
        <label>2</label>
    </ligand>
</feature>
<dbReference type="AlphaFoldDB" id="A0A9X1XBM9"/>
<feature type="binding site" evidence="13">
    <location>
        <position position="147"/>
    </location>
    <ligand>
        <name>Zn(2+)</name>
        <dbReference type="ChEBI" id="CHEBI:29105"/>
        <label>1</label>
    </ligand>
</feature>
<dbReference type="PROSITE" id="PS51188">
    <property type="entry name" value="ZF_CR"/>
    <property type="match status" value="1"/>
</dbReference>
<feature type="domain" description="CR-type" evidence="16">
    <location>
        <begin position="131"/>
        <end position="213"/>
    </location>
</feature>
<evidence type="ECO:0000256" key="11">
    <source>
        <dbReference type="ARBA" id="ARBA00061004"/>
    </source>
</evidence>
<dbReference type="PROSITE" id="PS00636">
    <property type="entry name" value="DNAJ_1"/>
    <property type="match status" value="1"/>
</dbReference>
<dbReference type="Gene3D" id="1.10.287.110">
    <property type="entry name" value="DnaJ domain"/>
    <property type="match status" value="1"/>
</dbReference>
<evidence type="ECO:0000256" key="12">
    <source>
        <dbReference type="ARBA" id="ARBA00067609"/>
    </source>
</evidence>
<evidence type="ECO:0000256" key="9">
    <source>
        <dbReference type="ARBA" id="ARBA00023016"/>
    </source>
</evidence>
<evidence type="ECO:0000256" key="6">
    <source>
        <dbReference type="ARBA" id="ARBA00022737"/>
    </source>
</evidence>
<dbReference type="InterPro" id="IPR036410">
    <property type="entry name" value="HSP_DnaJ_Cys-rich_dom_sf"/>
</dbReference>
<evidence type="ECO:0000256" key="1">
    <source>
        <dbReference type="ARBA" id="ARBA00004496"/>
    </source>
</evidence>
<comment type="domain">
    <text evidence="13">The J domain is necessary and sufficient to stimulate DnaK ATPase activity. Zinc center 1 plays an important role in the autonomous, DnaK-independent chaperone activity of DnaJ. Zinc center 2 is essential for interaction with DnaK and for DnaJ activity.</text>
</comment>
<dbReference type="CDD" id="cd10747">
    <property type="entry name" value="DnaJ_C"/>
    <property type="match status" value="1"/>
</dbReference>
<dbReference type="InterPro" id="IPR036869">
    <property type="entry name" value="J_dom_sf"/>
</dbReference>
<evidence type="ECO:0000259" key="16">
    <source>
        <dbReference type="PROSITE" id="PS51188"/>
    </source>
</evidence>
<dbReference type="CDD" id="cd06257">
    <property type="entry name" value="DnaJ"/>
    <property type="match status" value="1"/>
</dbReference>
<dbReference type="RefSeq" id="WP_053357826.1">
    <property type="nucleotide sequence ID" value="NZ_JAIWJX010000002.1"/>
</dbReference>
<dbReference type="NCBIfam" id="NF008035">
    <property type="entry name" value="PRK10767.1"/>
    <property type="match status" value="1"/>
</dbReference>
<dbReference type="Pfam" id="PF01556">
    <property type="entry name" value="DnaJ_C"/>
    <property type="match status" value="1"/>
</dbReference>
<dbReference type="InterPro" id="IPR002939">
    <property type="entry name" value="DnaJ_C"/>
</dbReference>
<dbReference type="GO" id="GO:0009408">
    <property type="term" value="P:response to heat"/>
    <property type="evidence" value="ECO:0007669"/>
    <property type="project" value="InterPro"/>
</dbReference>
<dbReference type="SUPFAM" id="SSF46565">
    <property type="entry name" value="Chaperone J-domain"/>
    <property type="match status" value="1"/>
</dbReference>
<evidence type="ECO:0000256" key="13">
    <source>
        <dbReference type="HAMAP-Rule" id="MF_01152"/>
    </source>
</evidence>
<keyword evidence="18" id="KW-1185">Reference proteome</keyword>
<feature type="binding site" evidence="13">
    <location>
        <position position="190"/>
    </location>
    <ligand>
        <name>Zn(2+)</name>
        <dbReference type="ChEBI" id="CHEBI:29105"/>
        <label>2</label>
    </ligand>
</feature>
<feature type="binding site" evidence="13">
    <location>
        <position position="164"/>
    </location>
    <ligand>
        <name>Zn(2+)</name>
        <dbReference type="ChEBI" id="CHEBI:29105"/>
        <label>2</label>
    </ligand>
</feature>
<dbReference type="GO" id="GO:0051082">
    <property type="term" value="F:unfolded protein binding"/>
    <property type="evidence" value="ECO:0007669"/>
    <property type="project" value="UniProtKB-UniRule"/>
</dbReference>
<comment type="cofactor">
    <cofactor evidence="13">
        <name>Zn(2+)</name>
        <dbReference type="ChEBI" id="CHEBI:29105"/>
    </cofactor>
    <text evidence="13">Binds 2 Zn(2+) ions per monomer.</text>
</comment>
<dbReference type="InterPro" id="IPR018253">
    <property type="entry name" value="DnaJ_domain_CS"/>
</dbReference>
<dbReference type="SUPFAM" id="SSF57938">
    <property type="entry name" value="DnaJ/Hsp40 cysteine-rich domain"/>
    <property type="match status" value="1"/>
</dbReference>
<comment type="subunit">
    <text evidence="2 13">Homodimer.</text>
</comment>
<dbReference type="Proteomes" id="UP001139011">
    <property type="component" value="Unassembled WGS sequence"/>
</dbReference>
<dbReference type="CDD" id="cd10719">
    <property type="entry name" value="DnaJ_zf"/>
    <property type="match status" value="1"/>
</dbReference>
<evidence type="ECO:0000256" key="3">
    <source>
        <dbReference type="ARBA" id="ARBA00022490"/>
    </source>
</evidence>
<dbReference type="Pfam" id="PF00684">
    <property type="entry name" value="DnaJ_CXXCXGXG"/>
    <property type="match status" value="1"/>
</dbReference>
<keyword evidence="4 13" id="KW-0235">DNA replication</keyword>
<dbReference type="Gene3D" id="2.10.230.10">
    <property type="entry name" value="Heat shock protein DnaJ, cysteine-rich domain"/>
    <property type="match status" value="1"/>
</dbReference>
<accession>A0A9X1XBM9</accession>
<sequence>MSKRDYYEVLGLDKNASSDEIKKAYRKMTKQYHPDVNKEADAAEKFKEVREAYDTLKDPQKKAQYDQFGHTDPNQGFGGFGGAGADFGGFGDIFDMFFGGGGGGRRNPNAPRQGSDLQYNMNLKFEEAVFGKETEIEIPKEETCGTCHGSGAKPGTHPENCTHCKGTGQLNVEQNTPFGRIVNKRVCQYCSGTGKLIKEKCGTCHGKGKVTTTKKVKVKIPAGVDNGQQIRLSGHGEPGVNGGPAGDLYVVFRVLPHEFFERDGDDIFCEMPITYAQAALGDEIEVPTLHGRIKLKIPAGTQTGTHFRLRGKGVQNVRGRGQGDQHIQVKVLTPTKLSEKQKQLLRDFAEIGGDVPDEHEESFFDKVKRAFKGE</sequence>
<evidence type="ECO:0000313" key="17">
    <source>
        <dbReference type="EMBL" id="MCK6257766.1"/>
    </source>
</evidence>
<keyword evidence="7 13" id="KW-0863">Zinc-finger</keyword>
<dbReference type="FunFam" id="1.10.287.110:FF:000031">
    <property type="entry name" value="Molecular chaperone DnaJ"/>
    <property type="match status" value="1"/>
</dbReference>
<dbReference type="HAMAP" id="MF_01152">
    <property type="entry name" value="DnaJ"/>
    <property type="match status" value="1"/>
</dbReference>
<dbReference type="PRINTS" id="PR00625">
    <property type="entry name" value="JDOMAIN"/>
</dbReference>
<dbReference type="PANTHER" id="PTHR43096">
    <property type="entry name" value="DNAJ HOMOLOG 1, MITOCHONDRIAL-RELATED"/>
    <property type="match status" value="1"/>
</dbReference>
<dbReference type="GO" id="GO:0031072">
    <property type="term" value="F:heat shock protein binding"/>
    <property type="evidence" value="ECO:0007669"/>
    <property type="project" value="InterPro"/>
</dbReference>
<dbReference type="FunFam" id="2.60.260.20:FF:000004">
    <property type="entry name" value="Molecular chaperone DnaJ"/>
    <property type="match status" value="1"/>
</dbReference>
<dbReference type="SUPFAM" id="SSF49493">
    <property type="entry name" value="HSP40/DnaJ peptide-binding domain"/>
    <property type="match status" value="2"/>
</dbReference>
<organism evidence="17 18">
    <name type="scientific">Fictibacillus marinisediminis</name>
    <dbReference type="NCBI Taxonomy" id="2878389"/>
    <lineage>
        <taxon>Bacteria</taxon>
        <taxon>Bacillati</taxon>
        <taxon>Bacillota</taxon>
        <taxon>Bacilli</taxon>
        <taxon>Bacillales</taxon>
        <taxon>Fictibacillaceae</taxon>
        <taxon>Fictibacillus</taxon>
    </lineage>
</organism>
<evidence type="ECO:0000259" key="15">
    <source>
        <dbReference type="PROSITE" id="PS50076"/>
    </source>
</evidence>
<evidence type="ECO:0000256" key="8">
    <source>
        <dbReference type="ARBA" id="ARBA00022833"/>
    </source>
</evidence>
<feature type="repeat" description="CXXCXGXG motif" evidence="13">
    <location>
        <begin position="187"/>
        <end position="194"/>
    </location>
</feature>
<dbReference type="SMART" id="SM00271">
    <property type="entry name" value="DnaJ"/>
    <property type="match status" value="1"/>
</dbReference>
<evidence type="ECO:0000256" key="5">
    <source>
        <dbReference type="ARBA" id="ARBA00022723"/>
    </source>
</evidence>
<dbReference type="GO" id="GO:0005524">
    <property type="term" value="F:ATP binding"/>
    <property type="evidence" value="ECO:0007669"/>
    <property type="project" value="InterPro"/>
</dbReference>
<feature type="zinc finger region" description="CR-type" evidence="14">
    <location>
        <begin position="131"/>
        <end position="213"/>
    </location>
</feature>
<reference evidence="17" key="1">
    <citation type="submission" date="2021-09" db="EMBL/GenBank/DDBJ databases">
        <title>Genome analysis of Fictibacillus sp. KIGAM418 isolated from marine sediment.</title>
        <authorList>
            <person name="Seo M.-J."/>
            <person name="Cho E.-S."/>
            <person name="Hwang C.Y."/>
        </authorList>
    </citation>
    <scope>NUCLEOTIDE SEQUENCE</scope>
    <source>
        <strain evidence="17">KIGAM418</strain>
    </source>
</reference>
<feature type="binding site" evidence="13">
    <location>
        <position position="144"/>
    </location>
    <ligand>
        <name>Zn(2+)</name>
        <dbReference type="ChEBI" id="CHEBI:29105"/>
        <label>1</label>
    </ligand>
</feature>
<dbReference type="InterPro" id="IPR001623">
    <property type="entry name" value="DnaJ_domain"/>
</dbReference>
<keyword evidence="8 13" id="KW-0862">Zinc</keyword>
<evidence type="ECO:0000256" key="10">
    <source>
        <dbReference type="ARBA" id="ARBA00023186"/>
    </source>
</evidence>
<dbReference type="GO" id="GO:0042026">
    <property type="term" value="P:protein refolding"/>
    <property type="evidence" value="ECO:0007669"/>
    <property type="project" value="TreeGrafter"/>
</dbReference>
<dbReference type="PANTHER" id="PTHR43096:SF48">
    <property type="entry name" value="CHAPERONE PROTEIN DNAJ"/>
    <property type="match status" value="1"/>
</dbReference>
<comment type="function">
    <text evidence="13">Participates actively in the response to hyperosmotic and heat shock by preventing the aggregation of stress-denatured proteins and by disaggregating proteins, also in an autonomous, DnaK-independent fashion. Unfolded proteins bind initially to DnaJ; upon interaction with the DnaJ-bound protein, DnaK hydrolyzes its bound ATP, resulting in the formation of a stable complex. GrpE releases ADP from DnaK; ATP binding to DnaK triggers the release of the substrate protein, thus completing the reaction cycle. Several rounds of ATP-dependent interactions between DnaJ, DnaK and GrpE are required for fully efficient folding. Also involved, together with DnaK and GrpE, in the DNA replication of plasmids through activation of initiation proteins.</text>
</comment>
<evidence type="ECO:0000256" key="2">
    <source>
        <dbReference type="ARBA" id="ARBA00011738"/>
    </source>
</evidence>
<comment type="caution">
    <text evidence="17">The sequence shown here is derived from an EMBL/GenBank/DDBJ whole genome shotgun (WGS) entry which is preliminary data.</text>
</comment>
<dbReference type="GO" id="GO:0005737">
    <property type="term" value="C:cytoplasm"/>
    <property type="evidence" value="ECO:0007669"/>
    <property type="project" value="UniProtKB-SubCell"/>
</dbReference>
<keyword evidence="3 13" id="KW-0963">Cytoplasm</keyword>
<dbReference type="InterPro" id="IPR001305">
    <property type="entry name" value="HSP_DnaJ_Cys-rich_dom"/>
</dbReference>
<dbReference type="NCBIfam" id="TIGR02349">
    <property type="entry name" value="DnaJ_bact"/>
    <property type="match status" value="1"/>
</dbReference>
<gene>
    <name evidence="13 17" type="primary">dnaJ</name>
    <name evidence="17" type="ORF">LCY76_14350</name>
</gene>
<name>A0A9X1XBM9_9BACL</name>
<comment type="subcellular location">
    <subcellularLocation>
        <location evidence="1 13">Cytoplasm</location>
    </subcellularLocation>
</comment>
<keyword evidence="10 13" id="KW-0143">Chaperone</keyword>
<keyword evidence="9 13" id="KW-0346">Stress response</keyword>
<feature type="binding site" evidence="13">
    <location>
        <position position="204"/>
    </location>
    <ligand>
        <name>Zn(2+)</name>
        <dbReference type="ChEBI" id="CHEBI:29105"/>
        <label>1</label>
    </ligand>
</feature>
<dbReference type="InterPro" id="IPR008971">
    <property type="entry name" value="HSP40/DnaJ_pept-bd"/>
</dbReference>
<dbReference type="Pfam" id="PF00226">
    <property type="entry name" value="DnaJ"/>
    <property type="match status" value="1"/>
</dbReference>
<dbReference type="InterPro" id="IPR012724">
    <property type="entry name" value="DnaJ"/>
</dbReference>
<protein>
    <recommendedName>
        <fullName evidence="12 13">Chaperone protein DnaJ</fullName>
    </recommendedName>
</protein>
<feature type="repeat" description="CXXCXGXG motif" evidence="13">
    <location>
        <begin position="144"/>
        <end position="151"/>
    </location>
</feature>
<evidence type="ECO:0000256" key="4">
    <source>
        <dbReference type="ARBA" id="ARBA00022705"/>
    </source>
</evidence>
<feature type="domain" description="J" evidence="15">
    <location>
        <begin position="5"/>
        <end position="69"/>
    </location>
</feature>
<evidence type="ECO:0000256" key="7">
    <source>
        <dbReference type="ARBA" id="ARBA00022771"/>
    </source>
</evidence>
<dbReference type="FunFam" id="2.10.230.10:FF:000002">
    <property type="entry name" value="Molecular chaperone DnaJ"/>
    <property type="match status" value="1"/>
</dbReference>
<evidence type="ECO:0000313" key="18">
    <source>
        <dbReference type="Proteomes" id="UP001139011"/>
    </source>
</evidence>
<evidence type="ECO:0000256" key="14">
    <source>
        <dbReference type="PROSITE-ProRule" id="PRU00546"/>
    </source>
</evidence>